<dbReference type="InterPro" id="IPR001789">
    <property type="entry name" value="Sig_transdc_resp-reg_receiver"/>
</dbReference>
<dbReference type="EMBL" id="SJPW01000001">
    <property type="protein sequence ID" value="TWU59889.1"/>
    <property type="molecule type" value="Genomic_DNA"/>
</dbReference>
<dbReference type="AlphaFoldDB" id="A0A5C6FIL1"/>
<evidence type="ECO:0000256" key="3">
    <source>
        <dbReference type="PROSITE-ProRule" id="PRU00169"/>
    </source>
</evidence>
<comment type="caution">
    <text evidence="5">The sequence shown here is derived from an EMBL/GenBank/DDBJ whole genome shotgun (WGS) entry which is preliminary data.</text>
</comment>
<feature type="modified residue" description="4-aspartylphosphate" evidence="3">
    <location>
        <position position="56"/>
    </location>
</feature>
<dbReference type="CDD" id="cd00156">
    <property type="entry name" value="REC"/>
    <property type="match status" value="1"/>
</dbReference>
<dbReference type="Proteomes" id="UP000318288">
    <property type="component" value="Unassembled WGS sequence"/>
</dbReference>
<dbReference type="SMART" id="SM00448">
    <property type="entry name" value="REC"/>
    <property type="match status" value="1"/>
</dbReference>
<keyword evidence="2" id="KW-0902">Two-component regulatory system</keyword>
<dbReference type="RefSeq" id="WP_146453450.1">
    <property type="nucleotide sequence ID" value="NZ_SJPW01000001.1"/>
</dbReference>
<reference evidence="5 6" key="1">
    <citation type="submission" date="2019-02" db="EMBL/GenBank/DDBJ databases">
        <title>Deep-cultivation of Planctomycetes and their phenomic and genomic characterization uncovers novel biology.</title>
        <authorList>
            <person name="Wiegand S."/>
            <person name="Jogler M."/>
            <person name="Boedeker C."/>
            <person name="Pinto D."/>
            <person name="Vollmers J."/>
            <person name="Rivas-Marin E."/>
            <person name="Kohn T."/>
            <person name="Peeters S.H."/>
            <person name="Heuer A."/>
            <person name="Rast P."/>
            <person name="Oberbeckmann S."/>
            <person name="Bunk B."/>
            <person name="Jeske O."/>
            <person name="Meyerdierks A."/>
            <person name="Storesund J.E."/>
            <person name="Kallscheuer N."/>
            <person name="Luecker S."/>
            <person name="Lage O.M."/>
            <person name="Pohl T."/>
            <person name="Merkel B.J."/>
            <person name="Hornburger P."/>
            <person name="Mueller R.-W."/>
            <person name="Bruemmer F."/>
            <person name="Labrenz M."/>
            <person name="Spormann A.M."/>
            <person name="Op Den Camp H."/>
            <person name="Overmann J."/>
            <person name="Amann R."/>
            <person name="Jetten M.S.M."/>
            <person name="Mascher T."/>
            <person name="Medema M.H."/>
            <person name="Devos D.P."/>
            <person name="Kaster A.-K."/>
            <person name="Ovreas L."/>
            <person name="Rohde M."/>
            <person name="Galperin M.Y."/>
            <person name="Jogler C."/>
        </authorList>
    </citation>
    <scope>NUCLEOTIDE SEQUENCE [LARGE SCALE GENOMIC DNA]</scope>
    <source>
        <strain evidence="5 6">Poly51</strain>
    </source>
</reference>
<dbReference type="PROSITE" id="PS50110">
    <property type="entry name" value="RESPONSE_REGULATORY"/>
    <property type="match status" value="1"/>
</dbReference>
<sequence>MSDSGRTVLIAEDDPVFRRVLSFTIGRGGFVVETASDGEAAYQRICQGGIGFLVTDHQMPGCSGIELLERIAIHPDAIAIPTILCTAKGFELDTIAIQRKYHLVDVLNKPFSPRRLEELIVKHLGVSPSTPNAAESAVGSWSHG</sequence>
<keyword evidence="6" id="KW-1185">Reference proteome</keyword>
<gene>
    <name evidence="5" type="primary">cheY_1</name>
    <name evidence="5" type="ORF">Poly51_01620</name>
</gene>
<protein>
    <submittedName>
        <fullName evidence="5">Chemotaxis protein CheY</fullName>
    </submittedName>
</protein>
<name>A0A5C6FIL1_9BACT</name>
<dbReference type="SUPFAM" id="SSF52172">
    <property type="entry name" value="CheY-like"/>
    <property type="match status" value="1"/>
</dbReference>
<evidence type="ECO:0000313" key="6">
    <source>
        <dbReference type="Proteomes" id="UP000318288"/>
    </source>
</evidence>
<dbReference type="PANTHER" id="PTHR44591">
    <property type="entry name" value="STRESS RESPONSE REGULATOR PROTEIN 1"/>
    <property type="match status" value="1"/>
</dbReference>
<dbReference type="Pfam" id="PF00072">
    <property type="entry name" value="Response_reg"/>
    <property type="match status" value="1"/>
</dbReference>
<dbReference type="PANTHER" id="PTHR44591:SF14">
    <property type="entry name" value="PROTEIN PILG"/>
    <property type="match status" value="1"/>
</dbReference>
<keyword evidence="1 3" id="KW-0597">Phosphoprotein</keyword>
<organism evidence="5 6">
    <name type="scientific">Rubripirellula tenax</name>
    <dbReference type="NCBI Taxonomy" id="2528015"/>
    <lineage>
        <taxon>Bacteria</taxon>
        <taxon>Pseudomonadati</taxon>
        <taxon>Planctomycetota</taxon>
        <taxon>Planctomycetia</taxon>
        <taxon>Pirellulales</taxon>
        <taxon>Pirellulaceae</taxon>
        <taxon>Rubripirellula</taxon>
    </lineage>
</organism>
<accession>A0A5C6FIL1</accession>
<dbReference type="InterPro" id="IPR050595">
    <property type="entry name" value="Bact_response_regulator"/>
</dbReference>
<proteinExistence type="predicted"/>
<evidence type="ECO:0000313" key="5">
    <source>
        <dbReference type="EMBL" id="TWU59889.1"/>
    </source>
</evidence>
<dbReference type="OrthoDB" id="272828at2"/>
<feature type="domain" description="Response regulatory" evidence="4">
    <location>
        <begin position="7"/>
        <end position="124"/>
    </location>
</feature>
<dbReference type="GO" id="GO:0000160">
    <property type="term" value="P:phosphorelay signal transduction system"/>
    <property type="evidence" value="ECO:0007669"/>
    <property type="project" value="UniProtKB-KW"/>
</dbReference>
<dbReference type="Gene3D" id="3.40.50.2300">
    <property type="match status" value="1"/>
</dbReference>
<evidence type="ECO:0000256" key="2">
    <source>
        <dbReference type="ARBA" id="ARBA00023012"/>
    </source>
</evidence>
<dbReference type="InterPro" id="IPR011006">
    <property type="entry name" value="CheY-like_superfamily"/>
</dbReference>
<evidence type="ECO:0000256" key="1">
    <source>
        <dbReference type="ARBA" id="ARBA00022553"/>
    </source>
</evidence>
<evidence type="ECO:0000259" key="4">
    <source>
        <dbReference type="PROSITE" id="PS50110"/>
    </source>
</evidence>